<sequence>MQKTMSTNGLYKELVDRQAKILYEECRLMKYNTYSQADMNYAERGAKDEFIEKLREAFSDEKNSFLIELEQIIERIEL</sequence>
<protein>
    <submittedName>
        <fullName evidence="2">Uncharacterized protein</fullName>
    </submittedName>
</protein>
<evidence type="ECO:0000313" key="2">
    <source>
        <dbReference type="EMBL" id="XCD06180.1"/>
    </source>
</evidence>
<accession>A0AAU8B2C8</accession>
<proteinExistence type="predicted"/>
<name>A0AAU8B2C8_9CAUD</name>
<dbReference type="EMBL" id="PP511380">
    <property type="protein sequence ID" value="XCD03740.1"/>
    <property type="molecule type" value="Genomic_DNA"/>
</dbReference>
<reference evidence="2" key="1">
    <citation type="submission" date="2024-03" db="EMBL/GenBank/DDBJ databases">
        <title>Diverse circular DNA viruses in blood, oral, and fecal samples of captive lemurs.</title>
        <authorList>
            <person name="Paietta E.N."/>
            <person name="Kraberger S."/>
            <person name="Lund M.C."/>
            <person name="Custer J.M."/>
            <person name="Vargas K.M."/>
            <person name="Ehmke E.E."/>
            <person name="Yoder A.D."/>
            <person name="Varsani A."/>
        </authorList>
    </citation>
    <scope>NUCLEOTIDE SEQUENCE</scope>
    <source>
        <strain evidence="1">Duke_21_2</strain>
        <strain evidence="2">Duke_25FS_5</strain>
    </source>
</reference>
<organism evidence="2">
    <name type="scientific">Dulem virus 29</name>
    <dbReference type="NCBI Taxonomy" id="3145747"/>
    <lineage>
        <taxon>Viruses</taxon>
        <taxon>Duplodnaviria</taxon>
        <taxon>Heunggongvirae</taxon>
        <taxon>Uroviricota</taxon>
        <taxon>Caudoviricetes</taxon>
    </lineage>
</organism>
<evidence type="ECO:0000313" key="1">
    <source>
        <dbReference type="EMBL" id="XCD03740.1"/>
    </source>
</evidence>
<dbReference type="EMBL" id="PP511642">
    <property type="protein sequence ID" value="XCD06180.1"/>
    <property type="molecule type" value="Genomic_DNA"/>
</dbReference>